<dbReference type="AlphaFoldDB" id="A0A150K829"/>
<proteinExistence type="predicted"/>
<comment type="caution">
    <text evidence="1">The sequence shown here is derived from an EMBL/GenBank/DDBJ whole genome shotgun (WGS) entry which is preliminary data.</text>
</comment>
<evidence type="ECO:0008006" key="3">
    <source>
        <dbReference type="Google" id="ProtNLM"/>
    </source>
</evidence>
<dbReference type="Proteomes" id="UP000075304">
    <property type="component" value="Unassembled WGS sequence"/>
</dbReference>
<dbReference type="EMBL" id="LQYI01000086">
    <property type="protein sequence ID" value="KYC65682.1"/>
    <property type="molecule type" value="Genomic_DNA"/>
</dbReference>
<dbReference type="InterPro" id="IPR025063">
    <property type="entry name" value="DUF4004"/>
</dbReference>
<accession>A0A150K829</accession>
<evidence type="ECO:0000313" key="2">
    <source>
        <dbReference type="Proteomes" id="UP000075304"/>
    </source>
</evidence>
<evidence type="ECO:0000313" key="1">
    <source>
        <dbReference type="EMBL" id="KYC65682.1"/>
    </source>
</evidence>
<sequence length="210" mass="24390">MAKMDEDLISKKDLLEQTGISYGQLYRWKRKNLIPEDWFIRKSTFTGQETFFPRERILERIEKIQAMKENLSLDELAEMFAPGGGQRISKADMLKRGIVSDFVLHFYMEQTQAQEQAFPFEEVLAIFLLEKLLHGGEISLEEGKMLVRLLQDAEKSFATEGTKVWLIRKFGVSTCFLTKKAEDILFDREAKVIVNLDLMELSAELKGKWL</sequence>
<gene>
    <name evidence="1" type="ORF">B4099_0718</name>
</gene>
<protein>
    <recommendedName>
        <fullName evidence="3">DUF4004 domain-containing protein</fullName>
    </recommendedName>
</protein>
<organism evidence="1 2">
    <name type="scientific">Heyndrickxia coagulans</name>
    <name type="common">Weizmannia coagulans</name>
    <dbReference type="NCBI Taxonomy" id="1398"/>
    <lineage>
        <taxon>Bacteria</taxon>
        <taxon>Bacillati</taxon>
        <taxon>Bacillota</taxon>
        <taxon>Bacilli</taxon>
        <taxon>Bacillales</taxon>
        <taxon>Bacillaceae</taxon>
        <taxon>Heyndrickxia</taxon>
    </lineage>
</organism>
<name>A0A150K829_HEYCO</name>
<reference evidence="1 2" key="1">
    <citation type="submission" date="2016-01" db="EMBL/GenBank/DDBJ databases">
        <title>Genome Sequences of Twelve Sporeforming Bacillus Species Isolated from Foods.</title>
        <authorList>
            <person name="Berendsen E.M."/>
            <person name="Wells-Bennik M.H."/>
            <person name="Krawcyk A.O."/>
            <person name="De Jong A."/>
            <person name="Holsappel S."/>
            <person name="Eijlander R.T."/>
            <person name="Kuipers O.P."/>
        </authorList>
    </citation>
    <scope>NUCLEOTIDE SEQUENCE [LARGE SCALE GENOMIC DNA]</scope>
    <source>
        <strain evidence="1 2">B4099</strain>
    </source>
</reference>
<dbReference type="PATRIC" id="fig|1398.25.peg.285"/>
<dbReference type="Pfam" id="PF13171">
    <property type="entry name" value="DUF4004"/>
    <property type="match status" value="1"/>
</dbReference>